<dbReference type="NCBIfam" id="TIGR01088">
    <property type="entry name" value="aroQ"/>
    <property type="match status" value="1"/>
</dbReference>
<keyword evidence="9" id="KW-1185">Reference proteome</keyword>
<feature type="site" description="Transition state stabilizer" evidence="7">
    <location>
        <position position="22"/>
    </location>
</feature>
<dbReference type="RefSeq" id="WP_413779580.1">
    <property type="nucleotide sequence ID" value="NZ_JAUOZS010000001.1"/>
</dbReference>
<dbReference type="InterPro" id="IPR001874">
    <property type="entry name" value="DHquinase_II"/>
</dbReference>
<feature type="binding site" evidence="7">
    <location>
        <position position="84"/>
    </location>
    <ligand>
        <name>substrate</name>
    </ligand>
</feature>
<comment type="pathway">
    <text evidence="2 7">Metabolic intermediate biosynthesis; chorismate biosynthesis; chorismate from D-erythrose 4-phosphate and phosphoenolpyruvate: step 3/7.</text>
</comment>
<feature type="binding site" evidence="7">
    <location>
        <position position="78"/>
    </location>
    <ligand>
        <name>substrate</name>
    </ligand>
</feature>
<dbReference type="NCBIfam" id="NF003807">
    <property type="entry name" value="PRK05395.1-4"/>
    <property type="match status" value="1"/>
</dbReference>
<sequence length="151" mass="16378">MNNVRPRVLVIHGPNLNLLGRREPNVYGSLSLDEIDRRLREKAGALGLDLEIVQTNHEGVMVETIQKAMQGYAGIVINPAAFTHYSIAVRDALAAVSVPSVEVHLSNIYTREEFRRHSVVAPVVDGQISGLGPLGYLLALEAVAAMAGEEK</sequence>
<keyword evidence="7" id="KW-0057">Aromatic amino acid biosynthesis</keyword>
<feature type="binding site" evidence="7">
    <location>
        <position position="115"/>
    </location>
    <ligand>
        <name>substrate</name>
    </ligand>
</feature>
<evidence type="ECO:0000256" key="6">
    <source>
        <dbReference type="ARBA" id="ARBA00023239"/>
    </source>
</evidence>
<accession>A0ABU3NW62</accession>
<dbReference type="SUPFAM" id="SSF52304">
    <property type="entry name" value="Type II 3-dehydroquinate dehydratase"/>
    <property type="match status" value="1"/>
</dbReference>
<dbReference type="PIRSF" id="PIRSF001399">
    <property type="entry name" value="DHquinase_II"/>
    <property type="match status" value="1"/>
</dbReference>
<dbReference type="EMBL" id="JAUOZS010000001">
    <property type="protein sequence ID" value="MDT8901054.1"/>
    <property type="molecule type" value="Genomic_DNA"/>
</dbReference>
<feature type="active site" description="Proton donor" evidence="7">
    <location>
        <position position="104"/>
    </location>
</feature>
<gene>
    <name evidence="7 8" type="primary">aroQ</name>
    <name evidence="8" type="ORF">Q4T40_07385</name>
</gene>
<evidence type="ECO:0000256" key="3">
    <source>
        <dbReference type="ARBA" id="ARBA00011037"/>
    </source>
</evidence>
<dbReference type="InterPro" id="IPR036441">
    <property type="entry name" value="DHquinase_II_sf"/>
</dbReference>
<dbReference type="Gene3D" id="3.40.50.9100">
    <property type="entry name" value="Dehydroquinase, class II"/>
    <property type="match status" value="1"/>
</dbReference>
<dbReference type="HAMAP" id="MF_00169">
    <property type="entry name" value="AroQ"/>
    <property type="match status" value="1"/>
</dbReference>
<name>A0ABU3NW62_9FIRM</name>
<dbReference type="PROSITE" id="PS01029">
    <property type="entry name" value="DEHYDROQUINASE_II"/>
    <property type="match status" value="1"/>
</dbReference>
<evidence type="ECO:0000313" key="8">
    <source>
        <dbReference type="EMBL" id="MDT8901054.1"/>
    </source>
</evidence>
<dbReference type="PANTHER" id="PTHR21272:SF3">
    <property type="entry name" value="CATABOLIC 3-DEHYDROQUINASE"/>
    <property type="match status" value="1"/>
</dbReference>
<comment type="caution">
    <text evidence="8">The sequence shown here is derived from an EMBL/GenBank/DDBJ whole genome shotgun (WGS) entry which is preliminary data.</text>
</comment>
<organism evidence="8 9">
    <name type="scientific">Anaeroselena agilis</name>
    <dbReference type="NCBI Taxonomy" id="3063788"/>
    <lineage>
        <taxon>Bacteria</taxon>
        <taxon>Bacillati</taxon>
        <taxon>Bacillota</taxon>
        <taxon>Negativicutes</taxon>
        <taxon>Acetonemataceae</taxon>
        <taxon>Anaeroselena</taxon>
    </lineage>
</organism>
<keyword evidence="6 7" id="KW-0456">Lyase</keyword>
<dbReference type="EC" id="4.2.1.10" evidence="5 7"/>
<comment type="catalytic activity">
    <reaction evidence="1 7">
        <text>3-dehydroquinate = 3-dehydroshikimate + H2O</text>
        <dbReference type="Rhea" id="RHEA:21096"/>
        <dbReference type="ChEBI" id="CHEBI:15377"/>
        <dbReference type="ChEBI" id="CHEBI:16630"/>
        <dbReference type="ChEBI" id="CHEBI:32364"/>
        <dbReference type="EC" id="4.2.1.10"/>
    </reaction>
</comment>
<comment type="function">
    <text evidence="7">Catalyzes a trans-dehydration via an enolate intermediate.</text>
</comment>
<feature type="binding site" evidence="7">
    <location>
        <position position="91"/>
    </location>
    <ligand>
        <name>substrate</name>
    </ligand>
</feature>
<comment type="subunit">
    <text evidence="4 7">Homododecamer.</text>
</comment>
<feature type="active site" description="Proton acceptor" evidence="7">
    <location>
        <position position="27"/>
    </location>
</feature>
<proteinExistence type="inferred from homology"/>
<dbReference type="NCBIfam" id="NF003805">
    <property type="entry name" value="PRK05395.1-2"/>
    <property type="match status" value="1"/>
</dbReference>
<dbReference type="InterPro" id="IPR018509">
    <property type="entry name" value="DHquinase_II_CS"/>
</dbReference>
<dbReference type="PANTHER" id="PTHR21272">
    <property type="entry name" value="CATABOLIC 3-DEHYDROQUINASE"/>
    <property type="match status" value="1"/>
</dbReference>
<dbReference type="NCBIfam" id="NF003806">
    <property type="entry name" value="PRK05395.1-3"/>
    <property type="match status" value="1"/>
</dbReference>
<evidence type="ECO:0000256" key="1">
    <source>
        <dbReference type="ARBA" id="ARBA00001864"/>
    </source>
</evidence>
<comment type="similarity">
    <text evidence="3 7">Belongs to the type-II 3-dehydroquinase family.</text>
</comment>
<dbReference type="GO" id="GO:0003855">
    <property type="term" value="F:3-dehydroquinate dehydratase activity"/>
    <property type="evidence" value="ECO:0007669"/>
    <property type="project" value="UniProtKB-EC"/>
</dbReference>
<evidence type="ECO:0000256" key="7">
    <source>
        <dbReference type="HAMAP-Rule" id="MF_00169"/>
    </source>
</evidence>
<dbReference type="Proteomes" id="UP001254848">
    <property type="component" value="Unassembled WGS sequence"/>
</dbReference>
<keyword evidence="7" id="KW-0028">Amino-acid biosynthesis</keyword>
<evidence type="ECO:0000256" key="4">
    <source>
        <dbReference type="ARBA" id="ARBA00011193"/>
    </source>
</evidence>
<evidence type="ECO:0000256" key="5">
    <source>
        <dbReference type="ARBA" id="ARBA00012060"/>
    </source>
</evidence>
<evidence type="ECO:0000313" key="9">
    <source>
        <dbReference type="Proteomes" id="UP001254848"/>
    </source>
</evidence>
<evidence type="ECO:0000256" key="2">
    <source>
        <dbReference type="ARBA" id="ARBA00004902"/>
    </source>
</evidence>
<feature type="binding site" evidence="7">
    <location>
        <begin position="105"/>
        <end position="106"/>
    </location>
    <ligand>
        <name>substrate</name>
    </ligand>
</feature>
<dbReference type="CDD" id="cd00466">
    <property type="entry name" value="DHQase_II"/>
    <property type="match status" value="1"/>
</dbReference>
<dbReference type="Pfam" id="PF01220">
    <property type="entry name" value="DHquinase_II"/>
    <property type="match status" value="1"/>
</dbReference>
<protein>
    <recommendedName>
        <fullName evidence="5 7">3-dehydroquinate dehydratase</fullName>
        <shortName evidence="7">3-dehydroquinase</shortName>
        <ecNumber evidence="5 7">4.2.1.10</ecNumber>
    </recommendedName>
    <alternativeName>
        <fullName evidence="7">Type II DHQase</fullName>
    </alternativeName>
</protein>
<reference evidence="8 9" key="1">
    <citation type="submission" date="2023-07" db="EMBL/GenBank/DDBJ databases">
        <title>The novel representative of Negativicutes class, Anaeroselena agilis gen. nov. sp. nov.</title>
        <authorList>
            <person name="Prokofeva M.I."/>
            <person name="Elcheninov A.G."/>
            <person name="Klyukina A."/>
            <person name="Kublanov I.V."/>
            <person name="Frolov E.N."/>
            <person name="Podosokorskaya O.A."/>
        </authorList>
    </citation>
    <scope>NUCLEOTIDE SEQUENCE [LARGE SCALE GENOMIC DNA]</scope>
    <source>
        <strain evidence="8 9">4137-cl</strain>
    </source>
</reference>